<dbReference type="Proteomes" id="UP000784294">
    <property type="component" value="Unassembled WGS sequence"/>
</dbReference>
<gene>
    <name evidence="2" type="ORF">PXEA_LOCUS26173</name>
</gene>
<proteinExistence type="predicted"/>
<name>A0A448XB35_9PLAT</name>
<reference evidence="2" key="1">
    <citation type="submission" date="2018-11" db="EMBL/GenBank/DDBJ databases">
        <authorList>
            <consortium name="Pathogen Informatics"/>
        </authorList>
    </citation>
    <scope>NUCLEOTIDE SEQUENCE</scope>
</reference>
<evidence type="ECO:0000256" key="1">
    <source>
        <dbReference type="SAM" id="MobiDB-lite"/>
    </source>
</evidence>
<dbReference type="EMBL" id="CAAALY010244572">
    <property type="protein sequence ID" value="VEL32733.1"/>
    <property type="molecule type" value="Genomic_DNA"/>
</dbReference>
<evidence type="ECO:0000313" key="2">
    <source>
        <dbReference type="EMBL" id="VEL32733.1"/>
    </source>
</evidence>
<keyword evidence="3" id="KW-1185">Reference proteome</keyword>
<evidence type="ECO:0000313" key="3">
    <source>
        <dbReference type="Proteomes" id="UP000784294"/>
    </source>
</evidence>
<dbReference type="AlphaFoldDB" id="A0A448XB35"/>
<organism evidence="2 3">
    <name type="scientific">Protopolystoma xenopodis</name>
    <dbReference type="NCBI Taxonomy" id="117903"/>
    <lineage>
        <taxon>Eukaryota</taxon>
        <taxon>Metazoa</taxon>
        <taxon>Spiralia</taxon>
        <taxon>Lophotrochozoa</taxon>
        <taxon>Platyhelminthes</taxon>
        <taxon>Monogenea</taxon>
        <taxon>Polyopisthocotylea</taxon>
        <taxon>Polystomatidea</taxon>
        <taxon>Polystomatidae</taxon>
        <taxon>Protopolystoma</taxon>
    </lineage>
</organism>
<accession>A0A448XB35</accession>
<sequence length="176" mass="19207">MSPVIATHGSFRDLEAVTNCQEASGRLRAHCTSCKSSNPSTDFVRQTTAVVATRSSTSSQAGVMGTEWSEHMTLPELNPNTSVYEQDICPLTSESTSSWEACDQANSRQNGPHLANPCLVENRRPTLPLPAKPPIMTKPAGGKEGRVKQRSSTHSIHNDRDWTSDSSRQDVSTPIW</sequence>
<protein>
    <submittedName>
        <fullName evidence="2">Uncharacterized protein</fullName>
    </submittedName>
</protein>
<feature type="region of interest" description="Disordered" evidence="1">
    <location>
        <begin position="124"/>
        <end position="176"/>
    </location>
</feature>
<feature type="compositionally biased region" description="Polar residues" evidence="1">
    <location>
        <begin position="164"/>
        <end position="176"/>
    </location>
</feature>
<comment type="caution">
    <text evidence="2">The sequence shown here is derived from an EMBL/GenBank/DDBJ whole genome shotgun (WGS) entry which is preliminary data.</text>
</comment>